<keyword evidence="2" id="KW-0378">Hydrolase</keyword>
<dbReference type="EMBL" id="JAMQOL010000047">
    <property type="protein sequence ID" value="MCM4082279.1"/>
    <property type="molecule type" value="Genomic_DNA"/>
</dbReference>
<dbReference type="Gene3D" id="3.40.50.1820">
    <property type="entry name" value="alpha/beta hydrolase"/>
    <property type="match status" value="1"/>
</dbReference>
<feature type="domain" description="AB hydrolase-1" evidence="1">
    <location>
        <begin position="26"/>
        <end position="147"/>
    </location>
</feature>
<comment type="caution">
    <text evidence="2">The sequence shown here is derived from an EMBL/GenBank/DDBJ whole genome shotgun (WGS) entry which is preliminary data.</text>
</comment>
<dbReference type="InterPro" id="IPR000073">
    <property type="entry name" value="AB_hydrolase_1"/>
</dbReference>
<proteinExistence type="predicted"/>
<dbReference type="SUPFAM" id="SSF53474">
    <property type="entry name" value="alpha/beta-Hydrolases"/>
    <property type="match status" value="1"/>
</dbReference>
<dbReference type="InterPro" id="IPR029058">
    <property type="entry name" value="AB_hydrolase_fold"/>
</dbReference>
<evidence type="ECO:0000313" key="3">
    <source>
        <dbReference type="Proteomes" id="UP001523216"/>
    </source>
</evidence>
<name>A0ABT0YAE5_9ACTN</name>
<dbReference type="RefSeq" id="WP_251801996.1">
    <property type="nucleotide sequence ID" value="NZ_JAMQOL010000047.1"/>
</dbReference>
<gene>
    <name evidence="2" type="ORF">LXN57_32400</name>
</gene>
<dbReference type="PANTHER" id="PTHR43329">
    <property type="entry name" value="EPOXIDE HYDROLASE"/>
    <property type="match status" value="1"/>
</dbReference>
<dbReference type="GO" id="GO:0016787">
    <property type="term" value="F:hydrolase activity"/>
    <property type="evidence" value="ECO:0007669"/>
    <property type="project" value="UniProtKB-KW"/>
</dbReference>
<dbReference type="Pfam" id="PF00561">
    <property type="entry name" value="Abhydrolase_1"/>
    <property type="match status" value="1"/>
</dbReference>
<dbReference type="Proteomes" id="UP001523216">
    <property type="component" value="Unassembled WGS sequence"/>
</dbReference>
<reference evidence="2 3" key="1">
    <citation type="submission" date="2022-06" db="EMBL/GenBank/DDBJ databases">
        <title>Actinoplanes abujensis sp. nov., isolated from Nigerian arid soil.</title>
        <authorList>
            <person name="Ding P."/>
        </authorList>
    </citation>
    <scope>NUCLEOTIDE SEQUENCE [LARGE SCALE GENOMIC DNA]</scope>
    <source>
        <strain evidence="3">TRM88002</strain>
    </source>
</reference>
<evidence type="ECO:0000259" key="1">
    <source>
        <dbReference type="Pfam" id="PF00561"/>
    </source>
</evidence>
<keyword evidence="3" id="KW-1185">Reference proteome</keyword>
<protein>
    <submittedName>
        <fullName evidence="2">Alpha/beta hydrolase</fullName>
    </submittedName>
</protein>
<organism evidence="2 3">
    <name type="scientific">Paractinoplanes hotanensis</name>
    <dbReference type="NCBI Taxonomy" id="2906497"/>
    <lineage>
        <taxon>Bacteria</taxon>
        <taxon>Bacillati</taxon>
        <taxon>Actinomycetota</taxon>
        <taxon>Actinomycetes</taxon>
        <taxon>Micromonosporales</taxon>
        <taxon>Micromonosporaceae</taxon>
        <taxon>Paractinoplanes</taxon>
    </lineage>
</organism>
<sequence length="293" mass="32208">MFENFDTQTVDVGEVVLHARHGGSGPPILLLHGYPETHLAWGPIADALAADFTVVVPDLRGYGASGKAATVDDHSTYGKRAMAIDAVRLMRHFGFDRFDVAGHDRGARVGYRLALDSPDAVRRLTVLDIVPTGEVWARADDRFALGYWHWSVLAQPNPFPETIIKHDPDWFFVDAQFGGALKTFEAFPAYARHLRDPAVVHAICEDYRAAAGVDRRADDEDRAAGRRIACPVQVLWAAGGAVDTWYHPLEIWRDWADDVTGGPIDGGHFLPEQATEATLAALSAFHASAFNRQ</sequence>
<accession>A0ABT0YAE5</accession>
<evidence type="ECO:0000313" key="2">
    <source>
        <dbReference type="EMBL" id="MCM4082279.1"/>
    </source>
</evidence>